<protein>
    <submittedName>
        <fullName evidence="1">Uncharacterized protein</fullName>
    </submittedName>
</protein>
<evidence type="ECO:0000313" key="1">
    <source>
        <dbReference type="EMBL" id="MDR6606657.1"/>
    </source>
</evidence>
<organism evidence="1 2">
    <name type="scientific">Pseudomonas synxantha</name>
    <dbReference type="NCBI Taxonomy" id="47883"/>
    <lineage>
        <taxon>Bacteria</taxon>
        <taxon>Pseudomonadati</taxon>
        <taxon>Pseudomonadota</taxon>
        <taxon>Gammaproteobacteria</taxon>
        <taxon>Pseudomonadales</taxon>
        <taxon>Pseudomonadaceae</taxon>
        <taxon>Pseudomonas</taxon>
    </lineage>
</organism>
<reference evidence="1" key="1">
    <citation type="submission" date="2023-07" db="EMBL/GenBank/DDBJ databases">
        <title>Sorghum-associated microbial communities from plants grown in Nebraska, USA.</title>
        <authorList>
            <person name="Schachtman D."/>
        </authorList>
    </citation>
    <scope>NUCLEOTIDE SEQUENCE</scope>
    <source>
        <strain evidence="1">BE46</strain>
    </source>
</reference>
<gene>
    <name evidence="1" type="ORF">J2X87_001723</name>
</gene>
<accession>A0ACC6JKC7</accession>
<comment type="caution">
    <text evidence="1">The sequence shown here is derived from an EMBL/GenBank/DDBJ whole genome shotgun (WGS) entry which is preliminary data.</text>
</comment>
<keyword evidence="2" id="KW-1185">Reference proteome</keyword>
<proteinExistence type="predicted"/>
<name>A0ACC6JKC7_9PSED</name>
<dbReference type="EMBL" id="JAVDSD010000003">
    <property type="protein sequence ID" value="MDR6606657.1"/>
    <property type="molecule type" value="Genomic_DNA"/>
</dbReference>
<evidence type="ECO:0000313" key="2">
    <source>
        <dbReference type="Proteomes" id="UP001259420"/>
    </source>
</evidence>
<sequence>MNTMGRLAEDVQVRQWRQAVYPSTVLALLTLALIVRFHGISVPIIWYDEGYSLMLSERSPALIWSTTAGDVHPPLYYVILHYWTMLFGASVVAVRGLSAVADVGTVLLSIKLMSLLATRRAACIAGVLLVLLPITVRYSQEVRMYTLVGFWLMAATVALVCWRRQPQLKRYPVMYVLLMTAAFYTHYFAALGVLVHWLYWSGPGSGKSASLPVRKWVLANVAIVVLYSPWLPHLIGQTWKMQGLEWISPTRWDMLPSFIAQCAAMISTTEGGLWGTLIVSAVVIACCVMAWRYRRTDRRSTVLVIGYFFVPLITAFFLSLAVPIFVPRYLVFAAAGLPLFVAVVLDRLAERRPVIALLCLSVFVAGEIHGLQKVYSQEDGLNGTFIRKMARLDMLADGIKREAEAGDELVIDGLYWYLPFHYYNTTGIQPRLYIARLPTGASDGPFNYGGWLLIPQTLDWIFFDNVATVKLSSKRVWWVTGRPRPEKVVTFPKGWKQTQTLKGEEVEARLFILDGER</sequence>
<dbReference type="Proteomes" id="UP001259420">
    <property type="component" value="Unassembled WGS sequence"/>
</dbReference>